<sequence>MKVQKIKLSSYDVTKRVLDDNHLPKSIIEFVRYLNNDVVKQNDTTEIGHTNAFFLQGANSGVLG</sequence>
<protein>
    <submittedName>
        <fullName evidence="1">Uncharacterized protein</fullName>
    </submittedName>
</protein>
<accession>A0A0W0R6N5</accession>
<proteinExistence type="predicted"/>
<evidence type="ECO:0000313" key="2">
    <source>
        <dbReference type="Proteomes" id="UP000054695"/>
    </source>
</evidence>
<keyword evidence="2" id="KW-1185">Reference proteome</keyword>
<comment type="caution">
    <text evidence="1">The sequence shown here is derived from an EMBL/GenBank/DDBJ whole genome shotgun (WGS) entry which is preliminary data.</text>
</comment>
<dbReference type="OrthoDB" id="9803188at2"/>
<gene>
    <name evidence="1" type="ORF">Lboz_3630</name>
</gene>
<dbReference type="Proteomes" id="UP000054695">
    <property type="component" value="Unassembled WGS sequence"/>
</dbReference>
<dbReference type="RefSeq" id="WP_058461113.1">
    <property type="nucleotide sequence ID" value="NZ_CAAAIY010000041.1"/>
</dbReference>
<dbReference type="AlphaFoldDB" id="A0A0W0R6N5"/>
<evidence type="ECO:0000313" key="1">
    <source>
        <dbReference type="EMBL" id="KTC66735.1"/>
    </source>
</evidence>
<organism evidence="1 2">
    <name type="scientific">Legionella bozemanae</name>
    <name type="common">Fluoribacter bozemanae</name>
    <dbReference type="NCBI Taxonomy" id="447"/>
    <lineage>
        <taxon>Bacteria</taxon>
        <taxon>Pseudomonadati</taxon>
        <taxon>Pseudomonadota</taxon>
        <taxon>Gammaproteobacteria</taxon>
        <taxon>Legionellales</taxon>
        <taxon>Legionellaceae</taxon>
        <taxon>Legionella</taxon>
    </lineage>
</organism>
<reference evidence="1 2" key="1">
    <citation type="submission" date="2015-11" db="EMBL/GenBank/DDBJ databases">
        <title>Genomic analysis of 38 Legionella species identifies large and diverse effector repertoires.</title>
        <authorList>
            <person name="Burstein D."/>
            <person name="Amaro F."/>
            <person name="Zusman T."/>
            <person name="Lifshitz Z."/>
            <person name="Cohen O."/>
            <person name="Gilbert J.A."/>
            <person name="Pupko T."/>
            <person name="Shuman H.A."/>
            <person name="Segal G."/>
        </authorList>
    </citation>
    <scope>NUCLEOTIDE SEQUENCE [LARGE SCALE GENOMIC DNA]</scope>
    <source>
        <strain evidence="1 2">WIGA</strain>
    </source>
</reference>
<dbReference type="STRING" id="447.Lboz_3630"/>
<dbReference type="PATRIC" id="fig|447.4.peg.3895"/>
<dbReference type="EMBL" id="LNXU01000060">
    <property type="protein sequence ID" value="KTC66735.1"/>
    <property type="molecule type" value="Genomic_DNA"/>
</dbReference>
<name>A0A0W0R6N5_LEGBO</name>